<dbReference type="GO" id="GO:0005739">
    <property type="term" value="C:mitochondrion"/>
    <property type="evidence" value="ECO:0007669"/>
    <property type="project" value="TreeGrafter"/>
</dbReference>
<evidence type="ECO:0000313" key="3">
    <source>
        <dbReference type="Proteomes" id="UP001331761"/>
    </source>
</evidence>
<accession>A0AAN8FY21</accession>
<dbReference type="Proteomes" id="UP001331761">
    <property type="component" value="Unassembled WGS sequence"/>
</dbReference>
<keyword evidence="3" id="KW-1185">Reference proteome</keyword>
<evidence type="ECO:0000313" key="2">
    <source>
        <dbReference type="EMBL" id="KAK5979420.1"/>
    </source>
</evidence>
<dbReference type="Gene3D" id="1.20.1370.30">
    <property type="match status" value="1"/>
</dbReference>
<dbReference type="InterPro" id="IPR012301">
    <property type="entry name" value="Malic_N_dom"/>
</dbReference>
<dbReference type="PANTHER" id="PTHR23406:SF90">
    <property type="entry name" value="MALIC ENZYME-RELATED"/>
    <property type="match status" value="1"/>
</dbReference>
<dbReference type="EMBL" id="WIXE01008375">
    <property type="protein sequence ID" value="KAK5979420.1"/>
    <property type="molecule type" value="Genomic_DNA"/>
</dbReference>
<protein>
    <submittedName>
        <fullName evidence="2">Malic enzyme</fullName>
    </submittedName>
</protein>
<name>A0AAN8FY21_TRICO</name>
<dbReference type="PANTHER" id="PTHR23406">
    <property type="entry name" value="MALIC ENZYME-RELATED"/>
    <property type="match status" value="1"/>
</dbReference>
<dbReference type="Pfam" id="PF00390">
    <property type="entry name" value="malic"/>
    <property type="match status" value="1"/>
</dbReference>
<dbReference type="InterPro" id="IPR046346">
    <property type="entry name" value="Aminoacid_DH-like_N_sf"/>
</dbReference>
<comment type="caution">
    <text evidence="2">The sequence shown here is derived from an EMBL/GenBank/DDBJ whole genome shotgun (WGS) entry which is preliminary data.</text>
</comment>
<dbReference type="AlphaFoldDB" id="A0AAN8FY21"/>
<proteinExistence type="predicted"/>
<sequence>MNLFSEQATPADPYIALKRTLTSKEYGGSAESGSQEKMPSTLNLKDPKQKALYKLYRPEIVTPKLRGIELLRMPWHNKGMAFSLYERQYLGIHGLIPPAMMTAEQQAYRTMVKLRGLPDDLARYMEMDNLQDRNEKLFYRVICENVKELMRIVYTPTVGLACQKFGFIYRNPK</sequence>
<evidence type="ECO:0000259" key="1">
    <source>
        <dbReference type="Pfam" id="PF00390"/>
    </source>
</evidence>
<reference evidence="2 3" key="1">
    <citation type="submission" date="2019-10" db="EMBL/GenBank/DDBJ databases">
        <title>Assembly and Annotation for the nematode Trichostrongylus colubriformis.</title>
        <authorList>
            <person name="Martin J."/>
        </authorList>
    </citation>
    <scope>NUCLEOTIDE SEQUENCE [LARGE SCALE GENOMIC DNA]</scope>
    <source>
        <strain evidence="2">G859</strain>
        <tissue evidence="2">Whole worm</tissue>
    </source>
</reference>
<organism evidence="2 3">
    <name type="scientific">Trichostrongylus colubriformis</name>
    <name type="common">Black scour worm</name>
    <dbReference type="NCBI Taxonomy" id="6319"/>
    <lineage>
        <taxon>Eukaryota</taxon>
        <taxon>Metazoa</taxon>
        <taxon>Ecdysozoa</taxon>
        <taxon>Nematoda</taxon>
        <taxon>Chromadorea</taxon>
        <taxon>Rhabditida</taxon>
        <taxon>Rhabditina</taxon>
        <taxon>Rhabditomorpha</taxon>
        <taxon>Strongyloidea</taxon>
        <taxon>Trichostrongylidae</taxon>
        <taxon>Trichostrongylus</taxon>
    </lineage>
</organism>
<dbReference type="SUPFAM" id="SSF53223">
    <property type="entry name" value="Aminoacid dehydrogenase-like, N-terminal domain"/>
    <property type="match status" value="1"/>
</dbReference>
<dbReference type="GO" id="GO:0006108">
    <property type="term" value="P:malate metabolic process"/>
    <property type="evidence" value="ECO:0007669"/>
    <property type="project" value="TreeGrafter"/>
</dbReference>
<gene>
    <name evidence="2" type="ORF">GCK32_008552</name>
</gene>
<feature type="domain" description="Malic enzyme N-terminal" evidence="1">
    <location>
        <begin position="131"/>
        <end position="173"/>
    </location>
</feature>
<dbReference type="GO" id="GO:0004473">
    <property type="term" value="F:malate dehydrogenase (decarboxylating) (NADP+) activity"/>
    <property type="evidence" value="ECO:0007669"/>
    <property type="project" value="TreeGrafter"/>
</dbReference>